<dbReference type="PROSITE" id="PS50110">
    <property type="entry name" value="RESPONSE_REGULATORY"/>
    <property type="match status" value="1"/>
</dbReference>
<dbReference type="InterPro" id="IPR011006">
    <property type="entry name" value="CheY-like_superfamily"/>
</dbReference>
<dbReference type="InterPro" id="IPR001789">
    <property type="entry name" value="Sig_transdc_resp-reg_receiver"/>
</dbReference>
<dbReference type="PANTHER" id="PTHR32071:SF113">
    <property type="entry name" value="ALGINATE BIOSYNTHESIS TRANSCRIPTIONAL REGULATORY PROTEIN ALGB"/>
    <property type="match status" value="1"/>
</dbReference>
<dbReference type="Gene3D" id="1.10.8.60">
    <property type="match status" value="1"/>
</dbReference>
<dbReference type="InterPro" id="IPR058031">
    <property type="entry name" value="AAA_lid_NorR"/>
</dbReference>
<dbReference type="Pfam" id="PF00072">
    <property type="entry name" value="Response_reg"/>
    <property type="match status" value="1"/>
</dbReference>
<reference evidence="8 9" key="1">
    <citation type="journal article" date="2017" name="ISME J.">
        <title>Potential for microbial H2 and metal transformations associated with novel bacteria and archaea in deep terrestrial subsurface sediments.</title>
        <authorList>
            <person name="Hernsdorf A.W."/>
            <person name="Amano Y."/>
            <person name="Miyakawa K."/>
            <person name="Ise K."/>
            <person name="Suzuki Y."/>
            <person name="Anantharaman K."/>
            <person name="Probst A."/>
            <person name="Burstein D."/>
            <person name="Thomas B.C."/>
            <person name="Banfield J.F."/>
        </authorList>
    </citation>
    <scope>NUCLEOTIDE SEQUENCE [LARGE SCALE GENOMIC DNA]</scope>
    <source>
        <strain evidence="8">HGW-Wallbacteria-1</strain>
    </source>
</reference>
<gene>
    <name evidence="8" type="ORF">CVV64_12015</name>
</gene>
<dbReference type="GO" id="GO:0000160">
    <property type="term" value="P:phosphorelay signal transduction system"/>
    <property type="evidence" value="ECO:0007669"/>
    <property type="project" value="InterPro"/>
</dbReference>
<evidence type="ECO:0000259" key="7">
    <source>
        <dbReference type="PROSITE" id="PS50110"/>
    </source>
</evidence>
<dbReference type="Pfam" id="PF00158">
    <property type="entry name" value="Sigma54_activat"/>
    <property type="match status" value="1"/>
</dbReference>
<dbReference type="SMART" id="SM00448">
    <property type="entry name" value="REC"/>
    <property type="match status" value="1"/>
</dbReference>
<dbReference type="GO" id="GO:0006355">
    <property type="term" value="P:regulation of DNA-templated transcription"/>
    <property type="evidence" value="ECO:0007669"/>
    <property type="project" value="InterPro"/>
</dbReference>
<dbReference type="SUPFAM" id="SSF52540">
    <property type="entry name" value="P-loop containing nucleoside triphosphate hydrolases"/>
    <property type="match status" value="1"/>
</dbReference>
<dbReference type="SUPFAM" id="SSF52172">
    <property type="entry name" value="CheY-like"/>
    <property type="match status" value="1"/>
</dbReference>
<dbReference type="PANTHER" id="PTHR32071">
    <property type="entry name" value="TRANSCRIPTIONAL REGULATORY PROTEIN"/>
    <property type="match status" value="1"/>
</dbReference>
<evidence type="ECO:0000256" key="4">
    <source>
        <dbReference type="ARBA" id="ARBA00023163"/>
    </source>
</evidence>
<evidence type="ECO:0000313" key="9">
    <source>
        <dbReference type="Proteomes" id="UP000233256"/>
    </source>
</evidence>
<proteinExistence type="predicted"/>
<keyword evidence="1" id="KW-0547">Nucleotide-binding</keyword>
<feature type="modified residue" description="4-aspartylphosphate" evidence="5">
    <location>
        <position position="52"/>
    </location>
</feature>
<evidence type="ECO:0000259" key="6">
    <source>
        <dbReference type="PROSITE" id="PS50045"/>
    </source>
</evidence>
<evidence type="ECO:0000256" key="2">
    <source>
        <dbReference type="ARBA" id="ARBA00022840"/>
    </source>
</evidence>
<dbReference type="Gene3D" id="3.40.50.300">
    <property type="entry name" value="P-loop containing nucleotide triphosphate hydrolases"/>
    <property type="match status" value="1"/>
</dbReference>
<keyword evidence="2" id="KW-0067">ATP-binding</keyword>
<evidence type="ECO:0000256" key="1">
    <source>
        <dbReference type="ARBA" id="ARBA00022741"/>
    </source>
</evidence>
<dbReference type="InterPro" id="IPR027417">
    <property type="entry name" value="P-loop_NTPase"/>
</dbReference>
<evidence type="ECO:0000256" key="5">
    <source>
        <dbReference type="PROSITE-ProRule" id="PRU00169"/>
    </source>
</evidence>
<feature type="domain" description="Sigma-54 factor interaction" evidence="6">
    <location>
        <begin position="137"/>
        <end position="366"/>
    </location>
</feature>
<dbReference type="Proteomes" id="UP000233256">
    <property type="component" value="Unassembled WGS sequence"/>
</dbReference>
<dbReference type="InterPro" id="IPR002078">
    <property type="entry name" value="Sigma_54_int"/>
</dbReference>
<dbReference type="SMART" id="SM00382">
    <property type="entry name" value="AAA"/>
    <property type="match status" value="1"/>
</dbReference>
<dbReference type="InterPro" id="IPR003593">
    <property type="entry name" value="AAA+_ATPase"/>
</dbReference>
<protein>
    <submittedName>
        <fullName evidence="8">Fis family transcriptional regulator</fullName>
    </submittedName>
</protein>
<keyword evidence="4" id="KW-0804">Transcription</keyword>
<organism evidence="8 9">
    <name type="scientific">Candidatus Wallbacteria bacterium HGW-Wallbacteria-1</name>
    <dbReference type="NCBI Taxonomy" id="2013854"/>
    <lineage>
        <taxon>Bacteria</taxon>
        <taxon>Candidatus Walliibacteriota</taxon>
    </lineage>
</organism>
<accession>A0A2N1PNL9</accession>
<dbReference type="GO" id="GO:0005524">
    <property type="term" value="F:ATP binding"/>
    <property type="evidence" value="ECO:0007669"/>
    <property type="project" value="UniProtKB-KW"/>
</dbReference>
<dbReference type="PROSITE" id="PS50045">
    <property type="entry name" value="SIGMA54_INTERACT_4"/>
    <property type="match status" value="1"/>
</dbReference>
<evidence type="ECO:0000256" key="3">
    <source>
        <dbReference type="ARBA" id="ARBA00023015"/>
    </source>
</evidence>
<evidence type="ECO:0000313" key="8">
    <source>
        <dbReference type="EMBL" id="PKK89872.1"/>
    </source>
</evidence>
<dbReference type="Gene3D" id="3.40.50.2300">
    <property type="match status" value="1"/>
</dbReference>
<dbReference type="CDD" id="cd00156">
    <property type="entry name" value="REC"/>
    <property type="match status" value="1"/>
</dbReference>
<dbReference type="FunFam" id="3.40.50.300:FF:000006">
    <property type="entry name" value="DNA-binding transcriptional regulator NtrC"/>
    <property type="match status" value="1"/>
</dbReference>
<dbReference type="PROSITE" id="PS00688">
    <property type="entry name" value="SIGMA54_INTERACT_3"/>
    <property type="match status" value="1"/>
</dbReference>
<dbReference type="PROSITE" id="PS00675">
    <property type="entry name" value="SIGMA54_INTERACT_1"/>
    <property type="match status" value="1"/>
</dbReference>
<sequence length="524" mass="57131">MSRILVIDDDPMIRDLLSRKIIFLGHQAVACGKLEEGRKLAFDEDFDVVLLDVNMPDGNGLDLLPALRQASSNPEIIIITGHGDENGAEIAIRSGAWDYIQKGTSMKNMVLPILRALEYRQEKLANRGPVMLERDLIIGESSAIKSTLDLVAQASASDVNVLITGETGVGKDLVARVLHLNGHRSKGEFVVVDCASLPDNLAQSTLFGHARGSFTGADRSFEGLVKMADQGTLFLDEVGELPMELQKAFLRVLQDRTFRPVGGDREISSDFRIVAATNRDLDEMVENGLFRRDLLFRLRTFNIEVPPLRERMSDVSLIAAHQVGVMGSASASGTRGMSPDFVEALTNYDWPGNVRELIHAVERAASVARFEQTLYPKHLPTYIRINVARKTHANTAGTASLLNGLSIEPGTDEVIESRLAAAVNLKQTADKGDLVFPPGFPGNIPPPPSAAGSSGALALPELKFGTTGFPDLKNYRDRAEIAYLMGLIEYTDGNVTLACKIAGMSRSRLYALFGKHGIDPRRSR</sequence>
<feature type="domain" description="Response regulatory" evidence="7">
    <location>
        <begin position="3"/>
        <end position="117"/>
    </location>
</feature>
<dbReference type="AlphaFoldDB" id="A0A2N1PNL9"/>
<dbReference type="InterPro" id="IPR025944">
    <property type="entry name" value="Sigma_54_int_dom_CS"/>
</dbReference>
<keyword evidence="5" id="KW-0597">Phosphoprotein</keyword>
<keyword evidence="3" id="KW-0805">Transcription regulation</keyword>
<dbReference type="SUPFAM" id="SSF46689">
    <property type="entry name" value="Homeodomain-like"/>
    <property type="match status" value="1"/>
</dbReference>
<dbReference type="Pfam" id="PF25601">
    <property type="entry name" value="AAA_lid_14"/>
    <property type="match status" value="1"/>
</dbReference>
<dbReference type="CDD" id="cd00009">
    <property type="entry name" value="AAA"/>
    <property type="match status" value="1"/>
</dbReference>
<dbReference type="EMBL" id="PGXC01000010">
    <property type="protein sequence ID" value="PKK89872.1"/>
    <property type="molecule type" value="Genomic_DNA"/>
</dbReference>
<name>A0A2N1PNL9_9BACT</name>
<dbReference type="Gene3D" id="1.10.10.60">
    <property type="entry name" value="Homeodomain-like"/>
    <property type="match status" value="1"/>
</dbReference>
<dbReference type="InterPro" id="IPR009057">
    <property type="entry name" value="Homeodomain-like_sf"/>
</dbReference>
<dbReference type="InterPro" id="IPR025662">
    <property type="entry name" value="Sigma_54_int_dom_ATP-bd_1"/>
</dbReference>
<comment type="caution">
    <text evidence="8">The sequence shown here is derived from an EMBL/GenBank/DDBJ whole genome shotgun (WGS) entry which is preliminary data.</text>
</comment>